<dbReference type="Proteomes" id="UP000644610">
    <property type="component" value="Unassembled WGS sequence"/>
</dbReference>
<dbReference type="SUPFAM" id="SSF56784">
    <property type="entry name" value="HAD-like"/>
    <property type="match status" value="1"/>
</dbReference>
<keyword evidence="2" id="KW-1185">Reference proteome</keyword>
<dbReference type="GO" id="GO:0006281">
    <property type="term" value="P:DNA repair"/>
    <property type="evidence" value="ECO:0007669"/>
    <property type="project" value="TreeGrafter"/>
</dbReference>
<dbReference type="InterPro" id="IPR023214">
    <property type="entry name" value="HAD_sf"/>
</dbReference>
<accession>A0A8J3URT6</accession>
<protein>
    <submittedName>
        <fullName evidence="1">Haloacid dehalogenase</fullName>
    </submittedName>
</protein>
<dbReference type="GO" id="GO:0008967">
    <property type="term" value="F:phosphoglycolate phosphatase activity"/>
    <property type="evidence" value="ECO:0007669"/>
    <property type="project" value="TreeGrafter"/>
</dbReference>
<dbReference type="InterPro" id="IPR023198">
    <property type="entry name" value="PGP-like_dom2"/>
</dbReference>
<evidence type="ECO:0000313" key="2">
    <source>
        <dbReference type="Proteomes" id="UP000644610"/>
    </source>
</evidence>
<proteinExistence type="predicted"/>
<dbReference type="AlphaFoldDB" id="A0A8J3URT6"/>
<reference evidence="1" key="1">
    <citation type="submission" date="2021-01" db="EMBL/GenBank/DDBJ databases">
        <title>Whole genome shotgun sequence of Planotetraspora silvatica NBRC 100141.</title>
        <authorList>
            <person name="Komaki H."/>
            <person name="Tamura T."/>
        </authorList>
    </citation>
    <scope>NUCLEOTIDE SEQUENCE</scope>
    <source>
        <strain evidence="1">NBRC 100141</strain>
    </source>
</reference>
<dbReference type="PANTHER" id="PTHR43434">
    <property type="entry name" value="PHOSPHOGLYCOLATE PHOSPHATASE"/>
    <property type="match status" value="1"/>
</dbReference>
<evidence type="ECO:0000313" key="1">
    <source>
        <dbReference type="EMBL" id="GII49570.1"/>
    </source>
</evidence>
<gene>
    <name evidence="1" type="ORF">Psi02_59940</name>
</gene>
<name>A0A8J3URT6_9ACTN</name>
<sequence>MRDQGCENGPGGYNLGMTGPHDRVIAVPLGTSHAESPTEAIINRLVLWNVDLTLVDATIVTREAYADAFRMVTGRPLVKLAPAMGRPDSEIIFETLAINGIVVEDQHLPKFLDALAVSFAAKHKRLAKEGRMMPGAKEALTAVSRLDGAVQSVLTGTIKGNAVHKLTAFGLNKWVDFEVGGYGEEVYPKATLLQVAQGRAKTKYGAPFTAQNTVLIGDSTRDVQAARIGGAAVIAVASGRSMAAELHEAGADIVLPDLTNASEVVAAVARLTSPADRKAG</sequence>
<dbReference type="PANTHER" id="PTHR43434:SF1">
    <property type="entry name" value="PHOSPHOGLYCOLATE PHOSPHATASE"/>
    <property type="match status" value="1"/>
</dbReference>
<dbReference type="EMBL" id="BOOQ01000043">
    <property type="protein sequence ID" value="GII49570.1"/>
    <property type="molecule type" value="Genomic_DNA"/>
</dbReference>
<comment type="caution">
    <text evidence="1">The sequence shown here is derived from an EMBL/GenBank/DDBJ whole genome shotgun (WGS) entry which is preliminary data.</text>
</comment>
<dbReference type="InterPro" id="IPR050155">
    <property type="entry name" value="HAD-like_hydrolase_sf"/>
</dbReference>
<organism evidence="1 2">
    <name type="scientific">Planotetraspora silvatica</name>
    <dbReference type="NCBI Taxonomy" id="234614"/>
    <lineage>
        <taxon>Bacteria</taxon>
        <taxon>Bacillati</taxon>
        <taxon>Actinomycetota</taxon>
        <taxon>Actinomycetes</taxon>
        <taxon>Streptosporangiales</taxon>
        <taxon>Streptosporangiaceae</taxon>
        <taxon>Planotetraspora</taxon>
    </lineage>
</organism>
<dbReference type="Gene3D" id="1.10.150.240">
    <property type="entry name" value="Putative phosphatase, domain 2"/>
    <property type="match status" value="1"/>
</dbReference>
<dbReference type="Gene3D" id="3.40.50.1000">
    <property type="entry name" value="HAD superfamily/HAD-like"/>
    <property type="match status" value="1"/>
</dbReference>
<dbReference type="InterPro" id="IPR036412">
    <property type="entry name" value="HAD-like_sf"/>
</dbReference>
<dbReference type="Pfam" id="PF13242">
    <property type="entry name" value="Hydrolase_like"/>
    <property type="match status" value="1"/>
</dbReference>